<dbReference type="Pfam" id="PF13456">
    <property type="entry name" value="RVT_3"/>
    <property type="match status" value="1"/>
</dbReference>
<keyword evidence="2" id="KW-0732">Signal</keyword>
<accession>A0A8S9PXV8</accession>
<feature type="chain" id="PRO_5035938587" description="RNase H type-1 domain-containing protein" evidence="2">
    <location>
        <begin position="29"/>
        <end position="362"/>
    </location>
</feature>
<proteinExistence type="predicted"/>
<name>A0A8S9PXV8_BRACR</name>
<gene>
    <name evidence="4" type="ORF">F2Q69_00018251</name>
</gene>
<feature type="signal peptide" evidence="2">
    <location>
        <begin position="1"/>
        <end position="28"/>
    </location>
</feature>
<evidence type="ECO:0000256" key="1">
    <source>
        <dbReference type="SAM" id="Phobius"/>
    </source>
</evidence>
<organism evidence="4 5">
    <name type="scientific">Brassica cretica</name>
    <name type="common">Mustard</name>
    <dbReference type="NCBI Taxonomy" id="69181"/>
    <lineage>
        <taxon>Eukaryota</taxon>
        <taxon>Viridiplantae</taxon>
        <taxon>Streptophyta</taxon>
        <taxon>Embryophyta</taxon>
        <taxon>Tracheophyta</taxon>
        <taxon>Spermatophyta</taxon>
        <taxon>Magnoliopsida</taxon>
        <taxon>eudicotyledons</taxon>
        <taxon>Gunneridae</taxon>
        <taxon>Pentapetalae</taxon>
        <taxon>rosids</taxon>
        <taxon>malvids</taxon>
        <taxon>Brassicales</taxon>
        <taxon>Brassicaceae</taxon>
        <taxon>Brassiceae</taxon>
        <taxon>Brassica</taxon>
    </lineage>
</organism>
<dbReference type="InterPro" id="IPR002156">
    <property type="entry name" value="RNaseH_domain"/>
</dbReference>
<dbReference type="Proteomes" id="UP000712600">
    <property type="component" value="Unassembled WGS sequence"/>
</dbReference>
<sequence length="362" mass="40739">MVSSTSIGWLMSPTAGSSLLLVTPLAFGSEDTPAAPVYSSALGFASSVLLWRRWHLSPGLSWVAFGGGLMVDLFNLKTSVFESLKRCKWWRFHLLLSFPPSLFERDPVPRWGSCLSCFLAVRAAIKHATSLNFDYIWLRSYCKGLIQSINARQRSVELFGVLADSESLIRSSFSSFQAFFVPRSFNRHADSYAKASLFDQKRLTAVPGDDTRYSTSSYVTRTGFFISLRPTLHVTMVQMSCPPNEFRHYVLSQRIMTVPMCGASTRRVVQGPIIVFSLMSGLFSALLLEWPVKDICVQHVVYTYFVLALIGYLGYQRPVWPACLFVVALIIASAFLFYGVLRRDLPKPPEPEEEEDYKDSPV</sequence>
<feature type="transmembrane region" description="Helical" evidence="1">
    <location>
        <begin position="295"/>
        <end position="313"/>
    </location>
</feature>
<evidence type="ECO:0000313" key="4">
    <source>
        <dbReference type="EMBL" id="KAF3535209.1"/>
    </source>
</evidence>
<feature type="domain" description="RNase H type-1" evidence="3">
    <location>
        <begin position="119"/>
        <end position="195"/>
    </location>
</feature>
<feature type="transmembrane region" description="Helical" evidence="1">
    <location>
        <begin position="269"/>
        <end position="288"/>
    </location>
</feature>
<protein>
    <recommendedName>
        <fullName evidence="3">RNase H type-1 domain-containing protein</fullName>
    </recommendedName>
</protein>
<keyword evidence="1" id="KW-0812">Transmembrane</keyword>
<evidence type="ECO:0000256" key="2">
    <source>
        <dbReference type="SAM" id="SignalP"/>
    </source>
</evidence>
<dbReference type="EMBL" id="QGKX02001290">
    <property type="protein sequence ID" value="KAF3535209.1"/>
    <property type="molecule type" value="Genomic_DNA"/>
</dbReference>
<dbReference type="GO" id="GO:0003676">
    <property type="term" value="F:nucleic acid binding"/>
    <property type="evidence" value="ECO:0007669"/>
    <property type="project" value="InterPro"/>
</dbReference>
<comment type="caution">
    <text evidence="4">The sequence shown here is derived from an EMBL/GenBank/DDBJ whole genome shotgun (WGS) entry which is preliminary data.</text>
</comment>
<feature type="transmembrane region" description="Helical" evidence="1">
    <location>
        <begin position="319"/>
        <end position="341"/>
    </location>
</feature>
<keyword evidence="1" id="KW-0472">Membrane</keyword>
<dbReference type="AlphaFoldDB" id="A0A8S9PXV8"/>
<keyword evidence="1" id="KW-1133">Transmembrane helix</keyword>
<reference evidence="4" key="1">
    <citation type="submission" date="2019-12" db="EMBL/GenBank/DDBJ databases">
        <title>Genome sequencing and annotation of Brassica cretica.</title>
        <authorList>
            <person name="Studholme D.J."/>
            <person name="Sarris P."/>
        </authorList>
    </citation>
    <scope>NUCLEOTIDE SEQUENCE</scope>
    <source>
        <strain evidence="4">PFS-109/04</strain>
        <tissue evidence="4">Leaf</tissue>
    </source>
</reference>
<evidence type="ECO:0000313" key="5">
    <source>
        <dbReference type="Proteomes" id="UP000712600"/>
    </source>
</evidence>
<evidence type="ECO:0000259" key="3">
    <source>
        <dbReference type="Pfam" id="PF13456"/>
    </source>
</evidence>
<dbReference type="GO" id="GO:0004523">
    <property type="term" value="F:RNA-DNA hybrid ribonuclease activity"/>
    <property type="evidence" value="ECO:0007669"/>
    <property type="project" value="InterPro"/>
</dbReference>